<dbReference type="VEuPathDB" id="FungiDB:PV08_01440"/>
<proteinExistence type="predicted"/>
<dbReference type="HOGENOM" id="CLU_110787_0_0_1"/>
<evidence type="ECO:0000313" key="2">
    <source>
        <dbReference type="EMBL" id="KIW20862.1"/>
    </source>
</evidence>
<dbReference type="AlphaFoldDB" id="A0A0D2A7U7"/>
<evidence type="ECO:0000313" key="3">
    <source>
        <dbReference type="Proteomes" id="UP000053328"/>
    </source>
</evidence>
<dbReference type="OrthoDB" id="4121186at2759"/>
<dbReference type="RefSeq" id="XP_016241078.1">
    <property type="nucleotide sequence ID" value="XM_016375802.1"/>
</dbReference>
<evidence type="ECO:0000256" key="1">
    <source>
        <dbReference type="SAM" id="MobiDB-lite"/>
    </source>
</evidence>
<sequence length="212" mass="23918">MTTVKPFCSNNAQGTNHPVIASSPFKRPAPLRASTSRTSRLPSIQEECPPYDSLRSTPSSEQREEFLDNQFSWSYTEESLEGETRHNSDDEELPPYVLLDNGANKPAYSRRQSEATSSTTSVVHQQQPYQSTKLDGILCPRCNLRRAKAWYRQIQKDREPGEESLVSVMADDVNTEQVQSKEQSEVEVEVETETKTKTKLSKANTLYASRPG</sequence>
<name>A0A0D2A7U7_9EURO</name>
<organism evidence="2 3">
    <name type="scientific">Exophiala spinifera</name>
    <dbReference type="NCBI Taxonomy" id="91928"/>
    <lineage>
        <taxon>Eukaryota</taxon>
        <taxon>Fungi</taxon>
        <taxon>Dikarya</taxon>
        <taxon>Ascomycota</taxon>
        <taxon>Pezizomycotina</taxon>
        <taxon>Eurotiomycetes</taxon>
        <taxon>Chaetothyriomycetidae</taxon>
        <taxon>Chaetothyriales</taxon>
        <taxon>Herpotrichiellaceae</taxon>
        <taxon>Exophiala</taxon>
    </lineage>
</organism>
<feature type="compositionally biased region" description="Polar residues" evidence="1">
    <location>
        <begin position="114"/>
        <end position="127"/>
    </location>
</feature>
<reference evidence="2 3" key="1">
    <citation type="submission" date="2015-01" db="EMBL/GenBank/DDBJ databases">
        <title>The Genome Sequence of Exophiala spinifera CBS89968.</title>
        <authorList>
            <consortium name="The Broad Institute Genomics Platform"/>
            <person name="Cuomo C."/>
            <person name="de Hoog S."/>
            <person name="Gorbushina A."/>
            <person name="Stielow B."/>
            <person name="Teixiera M."/>
            <person name="Abouelleil A."/>
            <person name="Chapman S.B."/>
            <person name="Priest M."/>
            <person name="Young S.K."/>
            <person name="Wortman J."/>
            <person name="Nusbaum C."/>
            <person name="Birren B."/>
        </authorList>
    </citation>
    <scope>NUCLEOTIDE SEQUENCE [LARGE SCALE GENOMIC DNA]</scope>
    <source>
        <strain evidence="2 3">CBS 89968</strain>
    </source>
</reference>
<feature type="region of interest" description="Disordered" evidence="1">
    <location>
        <begin position="77"/>
        <end position="127"/>
    </location>
</feature>
<keyword evidence="3" id="KW-1185">Reference proteome</keyword>
<dbReference type="Proteomes" id="UP000053328">
    <property type="component" value="Unassembled WGS sequence"/>
</dbReference>
<feature type="region of interest" description="Disordered" evidence="1">
    <location>
        <begin position="1"/>
        <end position="65"/>
    </location>
</feature>
<accession>A0A0D2A7U7</accession>
<feature type="compositionally biased region" description="Polar residues" evidence="1">
    <location>
        <begin position="33"/>
        <end position="42"/>
    </location>
</feature>
<dbReference type="GeneID" id="27328523"/>
<protein>
    <submittedName>
        <fullName evidence="2">Uncharacterized protein</fullName>
    </submittedName>
</protein>
<gene>
    <name evidence="2" type="ORF">PV08_01440</name>
</gene>
<feature type="compositionally biased region" description="Polar residues" evidence="1">
    <location>
        <begin position="1"/>
        <end position="16"/>
    </location>
</feature>
<dbReference type="EMBL" id="KN847492">
    <property type="protein sequence ID" value="KIW20862.1"/>
    <property type="molecule type" value="Genomic_DNA"/>
</dbReference>